<feature type="transmembrane region" description="Helical" evidence="8">
    <location>
        <begin position="168"/>
        <end position="187"/>
    </location>
</feature>
<dbReference type="GO" id="GO:0006508">
    <property type="term" value="P:proteolysis"/>
    <property type="evidence" value="ECO:0007669"/>
    <property type="project" value="UniProtKB-KW"/>
</dbReference>
<dbReference type="KEGG" id="carl:PXC00_01990"/>
<feature type="transmembrane region" description="Helical" evidence="8">
    <location>
        <begin position="82"/>
        <end position="100"/>
    </location>
</feature>
<reference evidence="9 10" key="2">
    <citation type="submission" date="2024-06" db="EMBL/GenBank/DDBJ databases">
        <title>Caproicibacterium argilliputei sp. nov, a novel caproic acid producing anaerobic bacterium isolated from pit mud.</title>
        <authorList>
            <person name="Xia S."/>
        </authorList>
    </citation>
    <scope>NUCLEOTIDE SEQUENCE [LARGE SCALE GENOMIC DNA]</scope>
    <source>
        <strain evidence="9 10">ZCY20-5</strain>
    </source>
</reference>
<dbReference type="AlphaFoldDB" id="A0AA97D9D4"/>
<keyword evidence="4 8" id="KW-0812">Transmembrane</keyword>
<proteinExistence type="predicted"/>
<dbReference type="EMBL" id="CP135996">
    <property type="protein sequence ID" value="WOC32666.1"/>
    <property type="molecule type" value="Genomic_DNA"/>
</dbReference>
<evidence type="ECO:0000256" key="3">
    <source>
        <dbReference type="ARBA" id="ARBA00022670"/>
    </source>
</evidence>
<evidence type="ECO:0000256" key="2">
    <source>
        <dbReference type="ARBA" id="ARBA00022654"/>
    </source>
</evidence>
<dbReference type="RefSeq" id="WP_275846137.1">
    <property type="nucleotide sequence ID" value="NZ_CP135996.1"/>
</dbReference>
<evidence type="ECO:0000256" key="8">
    <source>
        <dbReference type="SAM" id="Phobius"/>
    </source>
</evidence>
<keyword evidence="6 8" id="KW-1133">Transmembrane helix</keyword>
<name>A0AA97D9D4_9FIRM</name>
<keyword evidence="2" id="KW-0673">Quorum sensing</keyword>
<dbReference type="GO" id="GO:0008233">
    <property type="term" value="F:peptidase activity"/>
    <property type="evidence" value="ECO:0007669"/>
    <property type="project" value="UniProtKB-KW"/>
</dbReference>
<evidence type="ECO:0000256" key="4">
    <source>
        <dbReference type="ARBA" id="ARBA00022692"/>
    </source>
</evidence>
<keyword evidence="3" id="KW-0645">Protease</keyword>
<dbReference type="Proteomes" id="UP001300604">
    <property type="component" value="Chromosome"/>
</dbReference>
<keyword evidence="10" id="KW-1185">Reference proteome</keyword>
<evidence type="ECO:0000256" key="6">
    <source>
        <dbReference type="ARBA" id="ARBA00022989"/>
    </source>
</evidence>
<protein>
    <submittedName>
        <fullName evidence="9">Accessory gene regulator B family protein</fullName>
    </submittedName>
</protein>
<dbReference type="InterPro" id="IPR006741">
    <property type="entry name" value="AgrB"/>
</dbReference>
<keyword evidence="7 8" id="KW-0472">Membrane</keyword>
<feature type="transmembrane region" description="Helical" evidence="8">
    <location>
        <begin position="106"/>
        <end position="126"/>
    </location>
</feature>
<evidence type="ECO:0000313" key="9">
    <source>
        <dbReference type="EMBL" id="WOC32666.1"/>
    </source>
</evidence>
<accession>A0AA97D9D4</accession>
<dbReference type="GO" id="GO:0016020">
    <property type="term" value="C:membrane"/>
    <property type="evidence" value="ECO:0007669"/>
    <property type="project" value="InterPro"/>
</dbReference>
<evidence type="ECO:0000256" key="1">
    <source>
        <dbReference type="ARBA" id="ARBA00022475"/>
    </source>
</evidence>
<feature type="transmembrane region" description="Helical" evidence="8">
    <location>
        <begin position="39"/>
        <end position="62"/>
    </location>
</feature>
<keyword evidence="1" id="KW-1003">Cell membrane</keyword>
<sequence length="197" mass="21459">MEKQLSYRIAEKLVKYGAVTQENCETYAYGISLMLNACLHIATTVVIGAAFHMLSECLLFYLGFAVLRRFAGGYHAGSPAKCYLLSCLVVAAVLLVVKYIEAKWTVPVDFVLVFLCGISVLQLAPVEDANKPLDSEEIRHYKRTSRLLWLAETAAAAGLAAAGLQRPAFALCLAQAVLAGMLLFGSVKNRRRSVQAV</sequence>
<organism evidence="9 10">
    <name type="scientific">Caproicibacterium argilliputei</name>
    <dbReference type="NCBI Taxonomy" id="3030016"/>
    <lineage>
        <taxon>Bacteria</taxon>
        <taxon>Bacillati</taxon>
        <taxon>Bacillota</taxon>
        <taxon>Clostridia</taxon>
        <taxon>Eubacteriales</taxon>
        <taxon>Oscillospiraceae</taxon>
        <taxon>Caproicibacterium</taxon>
    </lineage>
</organism>
<dbReference type="Pfam" id="PF04647">
    <property type="entry name" value="AgrB"/>
    <property type="match status" value="1"/>
</dbReference>
<keyword evidence="5" id="KW-0378">Hydrolase</keyword>
<evidence type="ECO:0000256" key="5">
    <source>
        <dbReference type="ARBA" id="ARBA00022801"/>
    </source>
</evidence>
<evidence type="ECO:0000313" key="10">
    <source>
        <dbReference type="Proteomes" id="UP001300604"/>
    </source>
</evidence>
<dbReference type="SMART" id="SM00793">
    <property type="entry name" value="AgrB"/>
    <property type="match status" value="1"/>
</dbReference>
<gene>
    <name evidence="9" type="ORF">PXC00_01990</name>
</gene>
<dbReference type="GO" id="GO:0009372">
    <property type="term" value="P:quorum sensing"/>
    <property type="evidence" value="ECO:0007669"/>
    <property type="project" value="UniProtKB-KW"/>
</dbReference>
<evidence type="ECO:0000256" key="7">
    <source>
        <dbReference type="ARBA" id="ARBA00023136"/>
    </source>
</evidence>
<reference evidence="10" key="1">
    <citation type="submission" date="2024-06" db="EMBL/GenBank/DDBJ databases">
        <title>Caproicibacterium argilliputei sp. nov, a novel caproic acid producing anaerobic bacterium isolated from pit mud.</title>
        <authorList>
            <person name="Zeng C."/>
        </authorList>
    </citation>
    <scope>NUCLEOTIDE SEQUENCE [LARGE SCALE GENOMIC DNA]</scope>
    <source>
        <strain evidence="10">ZCY20-5</strain>
    </source>
</reference>